<keyword evidence="4" id="KW-0378">Hydrolase</keyword>
<dbReference type="PANTHER" id="PTHR30237">
    <property type="entry name" value="MURAMOYLTETRAPEPTIDE CARBOXYPEPTIDASE"/>
    <property type="match status" value="1"/>
</dbReference>
<proteinExistence type="inferred from homology"/>
<evidence type="ECO:0000256" key="3">
    <source>
        <dbReference type="ARBA" id="ARBA00022670"/>
    </source>
</evidence>
<dbReference type="PIRSF" id="PIRSF028757">
    <property type="entry name" value="LD-carboxypeptidase"/>
    <property type="match status" value="1"/>
</dbReference>
<dbReference type="InterPro" id="IPR003507">
    <property type="entry name" value="S66_fam"/>
</dbReference>
<keyword evidence="2" id="KW-0121">Carboxypeptidase</keyword>
<keyword evidence="3" id="KW-0645">Protease</keyword>
<gene>
    <name evidence="9" type="ORF">SY85_08495</name>
</gene>
<accession>A0A172TUH4</accession>
<evidence type="ECO:0000256" key="4">
    <source>
        <dbReference type="ARBA" id="ARBA00022801"/>
    </source>
</evidence>
<dbReference type="CDD" id="cd07025">
    <property type="entry name" value="Peptidase_S66"/>
    <property type="match status" value="1"/>
</dbReference>
<dbReference type="GO" id="GO:0004180">
    <property type="term" value="F:carboxypeptidase activity"/>
    <property type="evidence" value="ECO:0007669"/>
    <property type="project" value="UniProtKB-KW"/>
</dbReference>
<evidence type="ECO:0000313" key="9">
    <source>
        <dbReference type="EMBL" id="ANE50534.1"/>
    </source>
</evidence>
<dbReference type="GO" id="GO:0008236">
    <property type="term" value="F:serine-type peptidase activity"/>
    <property type="evidence" value="ECO:0007669"/>
    <property type="project" value="UniProtKB-KW"/>
</dbReference>
<dbReference type="InterPro" id="IPR027478">
    <property type="entry name" value="LdcA_N"/>
</dbReference>
<feature type="active site" description="Charge relay system" evidence="6">
    <location>
        <position position="276"/>
    </location>
</feature>
<evidence type="ECO:0000256" key="5">
    <source>
        <dbReference type="ARBA" id="ARBA00022825"/>
    </source>
</evidence>
<feature type="active site" description="Nucleophile" evidence="6">
    <location>
        <position position="111"/>
    </location>
</feature>
<dbReference type="KEGG" id="fla:SY85_08495"/>
<dbReference type="InterPro" id="IPR040921">
    <property type="entry name" value="Peptidase_S66C"/>
</dbReference>
<dbReference type="OrthoDB" id="9807329at2"/>
<dbReference type="Gene3D" id="3.50.30.60">
    <property type="entry name" value="LD-carboxypeptidase A C-terminal domain-like"/>
    <property type="match status" value="1"/>
</dbReference>
<dbReference type="EMBL" id="CP011390">
    <property type="protein sequence ID" value="ANE50534.1"/>
    <property type="molecule type" value="Genomic_DNA"/>
</dbReference>
<evidence type="ECO:0000259" key="8">
    <source>
        <dbReference type="Pfam" id="PF17676"/>
    </source>
</evidence>
<evidence type="ECO:0000259" key="7">
    <source>
        <dbReference type="Pfam" id="PF02016"/>
    </source>
</evidence>
<sequence length="307" mass="34510">MVKLPPYLKRGDTIGLVAPAGFMPFEKMQTCIDILGEWGYQVKLGDTAYSQSENYFSGTDEQRLRDVQQMMDDPQVKAILCARGGYGVSRIIDQLSFKKFRKHPKWLIGFSDITVFHSHIYTNYKIPTLHAPMAAAFNEGEYNNPYVQSLKAALAGQLASYECAAHDFNQQGEAEGILVGGNLAMLAHMVGTQSDIKAKNKILFLEDVGEYLYNIDRMFIQLKRSGKLDKLAGLIIGGFTDSKDTDRPFGKSVYEILQEHLKDYKYPICFGFPISHDKENYALKVGVEYTLKVAGDGVRLTEKETNE</sequence>
<organism evidence="9 10">
    <name type="scientific">Flavisolibacter tropicus</name>
    <dbReference type="NCBI Taxonomy" id="1492898"/>
    <lineage>
        <taxon>Bacteria</taxon>
        <taxon>Pseudomonadati</taxon>
        <taxon>Bacteroidota</taxon>
        <taxon>Chitinophagia</taxon>
        <taxon>Chitinophagales</taxon>
        <taxon>Chitinophagaceae</taxon>
        <taxon>Flavisolibacter</taxon>
    </lineage>
</organism>
<dbReference type="AlphaFoldDB" id="A0A172TUH4"/>
<keyword evidence="10" id="KW-1185">Reference proteome</keyword>
<feature type="domain" description="LD-carboxypeptidase N-terminal" evidence="7">
    <location>
        <begin position="14"/>
        <end position="131"/>
    </location>
</feature>
<reference evidence="10" key="1">
    <citation type="submission" date="2015-01" db="EMBL/GenBank/DDBJ databases">
        <title>Flavisolibacter sp./LCS9/ whole genome sequencing.</title>
        <authorList>
            <person name="Kim M.K."/>
            <person name="Srinivasan S."/>
            <person name="Lee J.-J."/>
        </authorList>
    </citation>
    <scope>NUCLEOTIDE SEQUENCE [LARGE SCALE GENOMIC DNA]</scope>
    <source>
        <strain evidence="10">LCS9</strain>
    </source>
</reference>
<dbReference type="PANTHER" id="PTHR30237:SF2">
    <property type="entry name" value="MUREIN TETRAPEPTIDE CARBOXYPEPTIDASE"/>
    <property type="match status" value="1"/>
</dbReference>
<dbReference type="GO" id="GO:0006508">
    <property type="term" value="P:proteolysis"/>
    <property type="evidence" value="ECO:0007669"/>
    <property type="project" value="UniProtKB-KW"/>
</dbReference>
<feature type="domain" description="LD-carboxypeptidase C-terminal" evidence="8">
    <location>
        <begin position="175"/>
        <end position="291"/>
    </location>
</feature>
<dbReference type="STRING" id="1492898.SY85_08495"/>
<dbReference type="Proteomes" id="UP000077177">
    <property type="component" value="Chromosome"/>
</dbReference>
<evidence type="ECO:0000256" key="1">
    <source>
        <dbReference type="ARBA" id="ARBA00010233"/>
    </source>
</evidence>
<evidence type="ECO:0000313" key="10">
    <source>
        <dbReference type="Proteomes" id="UP000077177"/>
    </source>
</evidence>
<protein>
    <submittedName>
        <fullName evidence="9">Peptidase S66</fullName>
    </submittedName>
</protein>
<reference evidence="9 10" key="2">
    <citation type="journal article" date="2016" name="Int. J. Syst. Evol. Microbiol.">
        <title>Flavisolibacter tropicus sp. nov., isolated from tropical soil.</title>
        <authorList>
            <person name="Lee J.J."/>
            <person name="Kang M.S."/>
            <person name="Kim G.S."/>
            <person name="Lee C.S."/>
            <person name="Lim S."/>
            <person name="Lee J."/>
            <person name="Roh S.H."/>
            <person name="Kang H."/>
            <person name="Ha J.M."/>
            <person name="Bae S."/>
            <person name="Jung H.Y."/>
            <person name="Kim M.K."/>
        </authorList>
    </citation>
    <scope>NUCLEOTIDE SEQUENCE [LARGE SCALE GENOMIC DNA]</scope>
    <source>
        <strain evidence="9 10">LCS9</strain>
    </source>
</reference>
<evidence type="ECO:0000256" key="6">
    <source>
        <dbReference type="PIRSR" id="PIRSR028757-1"/>
    </source>
</evidence>
<dbReference type="Pfam" id="PF17676">
    <property type="entry name" value="Peptidase_S66C"/>
    <property type="match status" value="1"/>
</dbReference>
<dbReference type="SUPFAM" id="SSF141986">
    <property type="entry name" value="LD-carboxypeptidase A C-terminal domain-like"/>
    <property type="match status" value="1"/>
</dbReference>
<dbReference type="InterPro" id="IPR029062">
    <property type="entry name" value="Class_I_gatase-like"/>
</dbReference>
<dbReference type="InterPro" id="IPR027461">
    <property type="entry name" value="Carboxypeptidase_A_C_sf"/>
</dbReference>
<dbReference type="Pfam" id="PF02016">
    <property type="entry name" value="Peptidase_S66"/>
    <property type="match status" value="1"/>
</dbReference>
<feature type="active site" description="Charge relay system" evidence="6">
    <location>
        <position position="206"/>
    </location>
</feature>
<comment type="similarity">
    <text evidence="1">Belongs to the peptidase S66 family.</text>
</comment>
<dbReference type="RefSeq" id="WP_066403543.1">
    <property type="nucleotide sequence ID" value="NZ_CP011390.1"/>
</dbReference>
<dbReference type="Gene3D" id="3.40.50.10740">
    <property type="entry name" value="Class I glutamine amidotransferase-like"/>
    <property type="match status" value="1"/>
</dbReference>
<dbReference type="PATRIC" id="fig|1492898.3.peg.1826"/>
<name>A0A172TUH4_9BACT</name>
<evidence type="ECO:0000256" key="2">
    <source>
        <dbReference type="ARBA" id="ARBA00022645"/>
    </source>
</evidence>
<keyword evidence="5" id="KW-0720">Serine protease</keyword>
<dbReference type="InterPro" id="IPR040449">
    <property type="entry name" value="Peptidase_S66_N"/>
</dbReference>
<dbReference type="SUPFAM" id="SSF52317">
    <property type="entry name" value="Class I glutamine amidotransferase-like"/>
    <property type="match status" value="1"/>
</dbReference>